<reference evidence="1 2" key="1">
    <citation type="journal article" date="2016" name="Nat. Commun.">
        <title>Thousands of microbial genomes shed light on interconnected biogeochemical processes in an aquifer system.</title>
        <authorList>
            <person name="Anantharaman K."/>
            <person name="Brown C.T."/>
            <person name="Hug L.A."/>
            <person name="Sharon I."/>
            <person name="Castelle C.J."/>
            <person name="Probst A.J."/>
            <person name="Thomas B.C."/>
            <person name="Singh A."/>
            <person name="Wilkins M.J."/>
            <person name="Karaoz U."/>
            <person name="Brodie E.L."/>
            <person name="Williams K.H."/>
            <person name="Hubbard S.S."/>
            <person name="Banfield J.F."/>
        </authorList>
    </citation>
    <scope>NUCLEOTIDE SEQUENCE [LARGE SCALE GENOMIC DNA]</scope>
</reference>
<sequence length="287" mass="33513">MTKEVCLIRHLDDFSSLDTADRDSEITDANPERIQPMAEFTADMAGRLNTSRIQIISSPLKRSTKTSEYLMEYLGRHYSNLNISFNIDPRISTLHHGIYKKKNTEERMRVEKEAWRVFLEQARDNQNIYYRHGDARSIQGTEEIQYPYLLNAFDSPGENQLEFTTRMYSFILDLSEKLLNSYSKELVVISSHASPIFRLHEVDSLSKVMDAKAYEIIKPGTLYVHEWREMDKLKNIPEIMKYMDPGSFGILGMDDIIRFTNVLSKELRYLNTLEINSTNFTRVVTRV</sequence>
<accession>A0A1F7XV50</accession>
<name>A0A1F7XV50_9BACT</name>
<dbReference type="Proteomes" id="UP000178446">
    <property type="component" value="Unassembled WGS sequence"/>
</dbReference>
<dbReference type="SUPFAM" id="SSF53254">
    <property type="entry name" value="Phosphoglycerate mutase-like"/>
    <property type="match status" value="1"/>
</dbReference>
<evidence type="ECO:0000313" key="1">
    <source>
        <dbReference type="EMBL" id="OGM18860.1"/>
    </source>
</evidence>
<organism evidence="1 2">
    <name type="scientific">Candidatus Woesebacteria bacterium RIFCSPHIGHO2_01_FULL_37_10</name>
    <dbReference type="NCBI Taxonomy" id="1802489"/>
    <lineage>
        <taxon>Bacteria</taxon>
        <taxon>Candidatus Woeseibacteriota</taxon>
    </lineage>
</organism>
<comment type="caution">
    <text evidence="1">The sequence shown here is derived from an EMBL/GenBank/DDBJ whole genome shotgun (WGS) entry which is preliminary data.</text>
</comment>
<protein>
    <submittedName>
        <fullName evidence="1">Uncharacterized protein</fullName>
    </submittedName>
</protein>
<evidence type="ECO:0000313" key="2">
    <source>
        <dbReference type="Proteomes" id="UP000178446"/>
    </source>
</evidence>
<dbReference type="Gene3D" id="3.40.50.1240">
    <property type="entry name" value="Phosphoglycerate mutase-like"/>
    <property type="match status" value="1"/>
</dbReference>
<proteinExistence type="predicted"/>
<dbReference type="EMBL" id="MGGB01000030">
    <property type="protein sequence ID" value="OGM18860.1"/>
    <property type="molecule type" value="Genomic_DNA"/>
</dbReference>
<dbReference type="InterPro" id="IPR029033">
    <property type="entry name" value="His_PPase_superfam"/>
</dbReference>
<gene>
    <name evidence="1" type="ORF">A2685_02070</name>
</gene>
<dbReference type="AlphaFoldDB" id="A0A1F7XV50"/>